<dbReference type="Pfam" id="PF00578">
    <property type="entry name" value="AhpC-TSA"/>
    <property type="match status" value="1"/>
</dbReference>
<name>A0A6B0Z0U7_9CHLR</name>
<dbReference type="InterPro" id="IPR036249">
    <property type="entry name" value="Thioredoxin-like_sf"/>
</dbReference>
<dbReference type="GO" id="GO:0016209">
    <property type="term" value="F:antioxidant activity"/>
    <property type="evidence" value="ECO:0007669"/>
    <property type="project" value="InterPro"/>
</dbReference>
<dbReference type="InterPro" id="IPR050553">
    <property type="entry name" value="Thioredoxin_ResA/DsbE_sf"/>
</dbReference>
<dbReference type="PROSITE" id="PS00194">
    <property type="entry name" value="THIOREDOXIN_1"/>
    <property type="match status" value="1"/>
</dbReference>
<dbReference type="AlphaFoldDB" id="A0A6B0Z0U7"/>
<dbReference type="GO" id="GO:0016491">
    <property type="term" value="F:oxidoreductase activity"/>
    <property type="evidence" value="ECO:0007669"/>
    <property type="project" value="InterPro"/>
</dbReference>
<dbReference type="InterPro" id="IPR000866">
    <property type="entry name" value="AhpC/TSA"/>
</dbReference>
<dbReference type="PROSITE" id="PS51352">
    <property type="entry name" value="THIOREDOXIN_2"/>
    <property type="match status" value="1"/>
</dbReference>
<dbReference type="PANTHER" id="PTHR42852:SF13">
    <property type="entry name" value="PROTEIN DIPZ"/>
    <property type="match status" value="1"/>
</dbReference>
<dbReference type="PROSITE" id="PS51257">
    <property type="entry name" value="PROKAR_LIPOPROTEIN"/>
    <property type="match status" value="1"/>
</dbReference>
<gene>
    <name evidence="3" type="ORF">F4Y42_21805</name>
</gene>
<organism evidence="3">
    <name type="scientific">Caldilineaceae bacterium SB0664_bin_27</name>
    <dbReference type="NCBI Taxonomy" id="2605260"/>
    <lineage>
        <taxon>Bacteria</taxon>
        <taxon>Bacillati</taxon>
        <taxon>Chloroflexota</taxon>
        <taxon>Caldilineae</taxon>
        <taxon>Caldilineales</taxon>
        <taxon>Caldilineaceae</taxon>
    </lineage>
</organism>
<protein>
    <submittedName>
        <fullName evidence="3">TlpA family protein disulfide reductase</fullName>
    </submittedName>
</protein>
<dbReference type="InterPro" id="IPR013766">
    <property type="entry name" value="Thioredoxin_domain"/>
</dbReference>
<proteinExistence type="predicted"/>
<evidence type="ECO:0000313" key="3">
    <source>
        <dbReference type="EMBL" id="MXY96085.1"/>
    </source>
</evidence>
<dbReference type="SUPFAM" id="SSF52833">
    <property type="entry name" value="Thioredoxin-like"/>
    <property type="match status" value="1"/>
</dbReference>
<evidence type="ECO:0000256" key="1">
    <source>
        <dbReference type="SAM" id="SignalP"/>
    </source>
</evidence>
<feature type="signal peptide" evidence="1">
    <location>
        <begin position="1"/>
        <end position="26"/>
    </location>
</feature>
<sequence length="202" mass="21841">MKWQLHLARWIVAPLVIAAVAVSACAAASPSGSAPDEFTPTPLEQFPNELGGGFPEADLVQEGSPDIGEIAPNFAFFLADGRGADLASLQGRPVVLNFWATWCGPCRAEMPDLVALQESDPDLVVLEVNVGEELPAVEKFAAEFGMNMTVVLDQEELIRRAYEVRNMPTTVFIRADGTVGARWSGFLAGEQLHAFVEQIKTQ</sequence>
<accession>A0A6B0Z0U7</accession>
<dbReference type="EMBL" id="VXRG01000185">
    <property type="protein sequence ID" value="MXY96085.1"/>
    <property type="molecule type" value="Genomic_DNA"/>
</dbReference>
<reference evidence="3" key="1">
    <citation type="submission" date="2019-09" db="EMBL/GenBank/DDBJ databases">
        <title>Characterisation of the sponge microbiome using genome-centric metagenomics.</title>
        <authorList>
            <person name="Engelberts J.P."/>
            <person name="Robbins S.J."/>
            <person name="De Goeij J.M."/>
            <person name="Aranda M."/>
            <person name="Bell S.C."/>
            <person name="Webster N.S."/>
        </authorList>
    </citation>
    <scope>NUCLEOTIDE SEQUENCE</scope>
    <source>
        <strain evidence="3">SB0664_bin_27</strain>
    </source>
</reference>
<dbReference type="InterPro" id="IPR017937">
    <property type="entry name" value="Thioredoxin_CS"/>
</dbReference>
<feature type="chain" id="PRO_5025475278" evidence="1">
    <location>
        <begin position="27"/>
        <end position="202"/>
    </location>
</feature>
<comment type="caution">
    <text evidence="3">The sequence shown here is derived from an EMBL/GenBank/DDBJ whole genome shotgun (WGS) entry which is preliminary data.</text>
</comment>
<dbReference type="PANTHER" id="PTHR42852">
    <property type="entry name" value="THIOL:DISULFIDE INTERCHANGE PROTEIN DSBE"/>
    <property type="match status" value="1"/>
</dbReference>
<keyword evidence="1" id="KW-0732">Signal</keyword>
<dbReference type="CDD" id="cd02966">
    <property type="entry name" value="TlpA_like_family"/>
    <property type="match status" value="1"/>
</dbReference>
<feature type="domain" description="Thioredoxin" evidence="2">
    <location>
        <begin position="65"/>
        <end position="201"/>
    </location>
</feature>
<evidence type="ECO:0000259" key="2">
    <source>
        <dbReference type="PROSITE" id="PS51352"/>
    </source>
</evidence>
<dbReference type="Gene3D" id="3.40.30.10">
    <property type="entry name" value="Glutaredoxin"/>
    <property type="match status" value="1"/>
</dbReference>